<keyword evidence="1" id="KW-0805">Transcription regulation</keyword>
<dbReference type="PROSITE" id="PS01081">
    <property type="entry name" value="HTH_TETR_1"/>
    <property type="match status" value="1"/>
</dbReference>
<sequence>MELFWLKGYTATSLTELCGAMGINAPSLYAAFGSKEALYQSALAFYAERATPLIWGRLDEIPTARAAIADMLMASAAALPGGAKPAGCMVTLSNVGQEGEGRLGALVQKARSDGLALVAARIARAIAEGELPASVDAESLARFYTCVQQGMSIQARDGASRAELEAIARTAMAAWPGVTSPEEARSAPLAPLVR</sequence>
<dbReference type="Proteomes" id="UP000294664">
    <property type="component" value="Unassembled WGS sequence"/>
</dbReference>
<dbReference type="SUPFAM" id="SSF46689">
    <property type="entry name" value="Homeodomain-like"/>
    <property type="match status" value="1"/>
</dbReference>
<keyword evidence="7" id="KW-1185">Reference proteome</keyword>
<comment type="caution">
    <text evidence="6">The sequence shown here is derived from an EMBL/GenBank/DDBJ whole genome shotgun (WGS) entry which is preliminary data.</text>
</comment>
<organism evidence="6 7">
    <name type="scientific">Aquabacter spiritensis</name>
    <dbReference type="NCBI Taxonomy" id="933073"/>
    <lineage>
        <taxon>Bacteria</taxon>
        <taxon>Pseudomonadati</taxon>
        <taxon>Pseudomonadota</taxon>
        <taxon>Alphaproteobacteria</taxon>
        <taxon>Hyphomicrobiales</taxon>
        <taxon>Xanthobacteraceae</taxon>
        <taxon>Aquabacter</taxon>
    </lineage>
</organism>
<evidence type="ECO:0000313" key="6">
    <source>
        <dbReference type="EMBL" id="TCT05238.1"/>
    </source>
</evidence>
<evidence type="ECO:0000256" key="3">
    <source>
        <dbReference type="ARBA" id="ARBA00023163"/>
    </source>
</evidence>
<dbReference type="GO" id="GO:0003677">
    <property type="term" value="F:DNA binding"/>
    <property type="evidence" value="ECO:0007669"/>
    <property type="project" value="UniProtKB-UniRule"/>
</dbReference>
<feature type="domain" description="HTH tetR-type" evidence="5">
    <location>
        <begin position="1"/>
        <end position="50"/>
    </location>
</feature>
<keyword evidence="3" id="KW-0804">Transcription</keyword>
<keyword evidence="2 4" id="KW-0238">DNA-binding</keyword>
<evidence type="ECO:0000313" key="7">
    <source>
        <dbReference type="Proteomes" id="UP000294664"/>
    </source>
</evidence>
<feature type="DNA-binding region" description="H-T-H motif" evidence="4">
    <location>
        <begin position="13"/>
        <end position="32"/>
    </location>
</feature>
<dbReference type="Gene3D" id="1.10.357.10">
    <property type="entry name" value="Tetracycline Repressor, domain 2"/>
    <property type="match status" value="1"/>
</dbReference>
<evidence type="ECO:0000256" key="1">
    <source>
        <dbReference type="ARBA" id="ARBA00023015"/>
    </source>
</evidence>
<name>A0A4V2UXY2_9HYPH</name>
<dbReference type="InterPro" id="IPR023772">
    <property type="entry name" value="DNA-bd_HTH_TetR-type_CS"/>
</dbReference>
<evidence type="ECO:0000256" key="2">
    <source>
        <dbReference type="ARBA" id="ARBA00023125"/>
    </source>
</evidence>
<dbReference type="PANTHER" id="PTHR47506:SF1">
    <property type="entry name" value="HTH-TYPE TRANSCRIPTIONAL REGULATOR YJDC"/>
    <property type="match status" value="1"/>
</dbReference>
<dbReference type="Pfam" id="PF00440">
    <property type="entry name" value="TetR_N"/>
    <property type="match status" value="1"/>
</dbReference>
<evidence type="ECO:0000256" key="4">
    <source>
        <dbReference type="PROSITE-ProRule" id="PRU00335"/>
    </source>
</evidence>
<gene>
    <name evidence="6" type="ORF">EDC64_105270</name>
</gene>
<dbReference type="EMBL" id="SMAI01000005">
    <property type="protein sequence ID" value="TCT05238.1"/>
    <property type="molecule type" value="Genomic_DNA"/>
</dbReference>
<dbReference type="Gene3D" id="1.10.10.60">
    <property type="entry name" value="Homeodomain-like"/>
    <property type="match status" value="1"/>
</dbReference>
<proteinExistence type="predicted"/>
<dbReference type="InterPro" id="IPR009057">
    <property type="entry name" value="Homeodomain-like_sf"/>
</dbReference>
<accession>A0A4V2UXY2</accession>
<dbReference type="SUPFAM" id="SSF48498">
    <property type="entry name" value="Tetracyclin repressor-like, C-terminal domain"/>
    <property type="match status" value="1"/>
</dbReference>
<dbReference type="PANTHER" id="PTHR47506">
    <property type="entry name" value="TRANSCRIPTIONAL REGULATORY PROTEIN"/>
    <property type="match status" value="1"/>
</dbReference>
<dbReference type="InterPro" id="IPR001647">
    <property type="entry name" value="HTH_TetR"/>
</dbReference>
<dbReference type="PROSITE" id="PS50977">
    <property type="entry name" value="HTH_TETR_2"/>
    <property type="match status" value="1"/>
</dbReference>
<dbReference type="AlphaFoldDB" id="A0A4V2UXY2"/>
<evidence type="ECO:0000259" key="5">
    <source>
        <dbReference type="PROSITE" id="PS50977"/>
    </source>
</evidence>
<reference evidence="6 7" key="1">
    <citation type="submission" date="2019-03" db="EMBL/GenBank/DDBJ databases">
        <title>Genomic Encyclopedia of Type Strains, Phase IV (KMG-IV): sequencing the most valuable type-strain genomes for metagenomic binning, comparative biology and taxonomic classification.</title>
        <authorList>
            <person name="Goeker M."/>
        </authorList>
    </citation>
    <scope>NUCLEOTIDE SEQUENCE [LARGE SCALE GENOMIC DNA]</scope>
    <source>
        <strain evidence="6 7">DSM 9035</strain>
    </source>
</reference>
<dbReference type="InterPro" id="IPR036271">
    <property type="entry name" value="Tet_transcr_reg_TetR-rel_C_sf"/>
</dbReference>
<protein>
    <submittedName>
        <fullName evidence="6">TetR family transcriptional regulator</fullName>
    </submittedName>
</protein>